<evidence type="ECO:0000313" key="3">
    <source>
        <dbReference type="Proteomes" id="UP001642464"/>
    </source>
</evidence>
<dbReference type="Proteomes" id="UP001642464">
    <property type="component" value="Unassembled WGS sequence"/>
</dbReference>
<proteinExistence type="predicted"/>
<protein>
    <submittedName>
        <fullName evidence="2">Chloroplastic</fullName>
    </submittedName>
</protein>
<dbReference type="Pfam" id="PF08811">
    <property type="entry name" value="DUF1800"/>
    <property type="match status" value="1"/>
</dbReference>
<name>A0ABP0LVI0_9DINO</name>
<feature type="region of interest" description="Disordered" evidence="1">
    <location>
        <begin position="141"/>
        <end position="178"/>
    </location>
</feature>
<keyword evidence="3" id="KW-1185">Reference proteome</keyword>
<comment type="caution">
    <text evidence="2">The sequence shown here is derived from an EMBL/GenBank/DDBJ whole genome shotgun (WGS) entry which is preliminary data.</text>
</comment>
<reference evidence="2 3" key="1">
    <citation type="submission" date="2024-02" db="EMBL/GenBank/DDBJ databases">
        <authorList>
            <person name="Chen Y."/>
            <person name="Shah S."/>
            <person name="Dougan E. K."/>
            <person name="Thang M."/>
            <person name="Chan C."/>
        </authorList>
    </citation>
    <scope>NUCLEOTIDE SEQUENCE [LARGE SCALE GENOMIC DNA]</scope>
</reference>
<dbReference type="InterPro" id="IPR014917">
    <property type="entry name" value="DUF1800"/>
</dbReference>
<evidence type="ECO:0000313" key="2">
    <source>
        <dbReference type="EMBL" id="CAK9043212.1"/>
    </source>
</evidence>
<sequence>MAWALSQVLVVGTGGFGYERDSELWINYYDILVRKAFGNYLDLLKEVTFSPLMAEYLSFLRNSAYDHDQNYPDENYAREVMQLFTIGTVKLNLDGSQALDGNGNPIPTYNNEEQLLCVRFLLYSASRRRARRVCPPHVTFTSLRLTSPHPPASLQPPPPPSPPPPPPPFLPPVSNTRA</sequence>
<accession>A0ABP0LVI0</accession>
<evidence type="ECO:0000256" key="1">
    <source>
        <dbReference type="SAM" id="MobiDB-lite"/>
    </source>
</evidence>
<dbReference type="EMBL" id="CAXAMM010018367">
    <property type="protein sequence ID" value="CAK9043212.1"/>
    <property type="molecule type" value="Genomic_DNA"/>
</dbReference>
<organism evidence="2 3">
    <name type="scientific">Durusdinium trenchii</name>
    <dbReference type="NCBI Taxonomy" id="1381693"/>
    <lineage>
        <taxon>Eukaryota</taxon>
        <taxon>Sar</taxon>
        <taxon>Alveolata</taxon>
        <taxon>Dinophyceae</taxon>
        <taxon>Suessiales</taxon>
        <taxon>Symbiodiniaceae</taxon>
        <taxon>Durusdinium</taxon>
    </lineage>
</organism>
<gene>
    <name evidence="2" type="ORF">SCF082_LOCUS24748</name>
</gene>
<feature type="compositionally biased region" description="Pro residues" evidence="1">
    <location>
        <begin position="148"/>
        <end position="171"/>
    </location>
</feature>